<dbReference type="InterPro" id="IPR016185">
    <property type="entry name" value="PreATP-grasp_dom_sf"/>
</dbReference>
<dbReference type="EMBL" id="CP110343">
    <property type="protein sequence ID" value="WPX97760.1"/>
    <property type="molecule type" value="Genomic_DNA"/>
</dbReference>
<dbReference type="SUPFAM" id="SSF56059">
    <property type="entry name" value="Glutathione synthetase ATP-binding domain-like"/>
    <property type="match status" value="1"/>
</dbReference>
<dbReference type="Gene3D" id="3.40.50.20">
    <property type="match status" value="1"/>
</dbReference>
<proteinExistence type="predicted"/>
<protein>
    <submittedName>
        <fullName evidence="1">D-alanine--D-alanine ligase</fullName>
    </submittedName>
</protein>
<dbReference type="SUPFAM" id="SSF52440">
    <property type="entry name" value="PreATP-grasp domain"/>
    <property type="match status" value="1"/>
</dbReference>
<accession>A0ABZ0UUK8</accession>
<keyword evidence="1" id="KW-0436">Ligase</keyword>
<sequence length="361" mass="41997">MTFRMRDVVLLLCGGFSSNHRTSIIATQNVANLMQKGGIDFAIISLTRSKKFYLLNHSELDIFKEFNDINMMNCQEVQLFISDGLKFVVGSRFLKYDVVFSLISQHDEGAIMLQSIVECTNTRYIGSNLGNTLGLYNRDIMYRILSTFGIQSKKYIILDQNTEYEEVDAIFGSGLVVARSIKCEVSHLFYAFDNYNDFKRLKSLIIEKSPKLCLEKKYNNWKELDVVLHIIGTEVTIINMSYVESEIRAIGNIIYPHSDIPYKVLSYQPKLSMNLLEQLKNNIQIICRTYKFYDTAQIRFFVDEEENLYISDVYAMPYFTGEWCFWRYDKTLIFVEDLIKNASCKKSFINDNSAFQHLPMC</sequence>
<dbReference type="RefSeq" id="WP_323722411.1">
    <property type="nucleotide sequence ID" value="NZ_CP110343.1"/>
</dbReference>
<evidence type="ECO:0000313" key="2">
    <source>
        <dbReference type="Proteomes" id="UP001325140"/>
    </source>
</evidence>
<evidence type="ECO:0000313" key="1">
    <source>
        <dbReference type="EMBL" id="WPX97760.1"/>
    </source>
</evidence>
<keyword evidence="2" id="KW-1185">Reference proteome</keyword>
<organism evidence="1 2">
    <name type="scientific">Candidatus Fokinia crypta</name>
    <dbReference type="NCBI Taxonomy" id="1920990"/>
    <lineage>
        <taxon>Bacteria</taxon>
        <taxon>Pseudomonadati</taxon>
        <taxon>Pseudomonadota</taxon>
        <taxon>Alphaproteobacteria</taxon>
        <taxon>Rickettsiales</taxon>
        <taxon>Candidatus Midichloriaceae</taxon>
        <taxon>Candidatus Fokinia</taxon>
    </lineage>
</organism>
<name>A0ABZ0UUK8_9RICK</name>
<reference evidence="1" key="1">
    <citation type="submission" date="2022-10" db="EMBL/GenBank/DDBJ databases">
        <title>Host association and intracellularity evolved multiple times independently in the Rickettsiales.</title>
        <authorList>
            <person name="Castelli M."/>
            <person name="Nardi T."/>
            <person name="Gammuto L."/>
            <person name="Bellinzona G."/>
            <person name="Sabaneyeva E."/>
            <person name="Potekhin A."/>
            <person name="Serra V."/>
            <person name="Petroni G."/>
            <person name="Sassera D."/>
        </authorList>
    </citation>
    <scope>NUCLEOTIDE SEQUENCE [LARGE SCALE GENOMIC DNA]</scope>
    <source>
        <strain evidence="1">US_Bl 11III1</strain>
    </source>
</reference>
<dbReference type="GO" id="GO:0016874">
    <property type="term" value="F:ligase activity"/>
    <property type="evidence" value="ECO:0007669"/>
    <property type="project" value="UniProtKB-KW"/>
</dbReference>
<dbReference type="Proteomes" id="UP001325140">
    <property type="component" value="Chromosome"/>
</dbReference>
<gene>
    <name evidence="1" type="ORF">Fokcrypt_00277</name>
</gene>